<dbReference type="SUPFAM" id="SSF46785">
    <property type="entry name" value="Winged helix' DNA-binding domain"/>
    <property type="match status" value="1"/>
</dbReference>
<dbReference type="OrthoDB" id="1036309at2"/>
<dbReference type="HOGENOM" id="CLU_048266_3_2_10"/>
<evidence type="ECO:0000313" key="1">
    <source>
        <dbReference type="EMBL" id="EGK02371.1"/>
    </source>
</evidence>
<reference evidence="1 2" key="1">
    <citation type="submission" date="2011-04" db="EMBL/GenBank/DDBJ databases">
        <title>The Genome Sequence of Dysgonomonas gadei ATCC BAA-286.</title>
        <authorList>
            <consortium name="The Broad Institute Genome Sequencing Platform"/>
            <person name="Earl A."/>
            <person name="Ward D."/>
            <person name="Feldgarden M."/>
            <person name="Gevers D."/>
            <person name="Pudlo N."/>
            <person name="Martens E."/>
            <person name="Allen-Vercoe E."/>
            <person name="Young S.K."/>
            <person name="Zeng Q."/>
            <person name="Gargeya S."/>
            <person name="Fitzgerald M."/>
            <person name="Haas B."/>
            <person name="Abouelleil A."/>
            <person name="Alvarado L."/>
            <person name="Arachchi H.M."/>
            <person name="Berlin A."/>
            <person name="Brown A."/>
            <person name="Chapman S.B."/>
            <person name="Chen Z."/>
            <person name="Dunbar C."/>
            <person name="Freedman E."/>
            <person name="Gearin G."/>
            <person name="Gellesch M."/>
            <person name="Goldberg J."/>
            <person name="Griggs A."/>
            <person name="Gujja S."/>
            <person name="Heiman D."/>
            <person name="Howarth C."/>
            <person name="Larson L."/>
            <person name="Lui A."/>
            <person name="MacDonald P.J.P."/>
            <person name="Mehta T."/>
            <person name="Montmayeur A."/>
            <person name="Murphy C."/>
            <person name="Neiman D."/>
            <person name="Pearson M."/>
            <person name="Priest M."/>
            <person name="Roberts A."/>
            <person name="Saif S."/>
            <person name="Shea T."/>
            <person name="Shenoy N."/>
            <person name="Sisk P."/>
            <person name="Stolte C."/>
            <person name="Sykes S."/>
            <person name="Yandava C."/>
            <person name="Wortman J."/>
            <person name="Nusbaum C."/>
            <person name="Birren B."/>
        </authorList>
    </citation>
    <scope>NUCLEOTIDE SEQUENCE [LARGE SCALE GENOMIC DNA]</scope>
    <source>
        <strain evidence="1 2">ATCC BAA-286</strain>
    </source>
</reference>
<evidence type="ECO:0008006" key="3">
    <source>
        <dbReference type="Google" id="ProtNLM"/>
    </source>
</evidence>
<dbReference type="Proteomes" id="UP000004913">
    <property type="component" value="Unassembled WGS sequence"/>
</dbReference>
<protein>
    <recommendedName>
        <fullName evidence="3">Bro-N domain-containing protein</fullName>
    </recommendedName>
</protein>
<dbReference type="eggNOG" id="COG3943">
    <property type="taxonomic scope" value="Bacteria"/>
</dbReference>
<gene>
    <name evidence="1" type="ORF">HMPREF9455_01641</name>
</gene>
<accession>F5IX24</accession>
<dbReference type="STRING" id="742766.HMPREF9455_01641"/>
<dbReference type="EMBL" id="ADLV01000018">
    <property type="protein sequence ID" value="EGK02371.1"/>
    <property type="molecule type" value="Genomic_DNA"/>
</dbReference>
<evidence type="ECO:0000313" key="2">
    <source>
        <dbReference type="Proteomes" id="UP000004913"/>
    </source>
</evidence>
<name>F5IX24_9BACT</name>
<dbReference type="AlphaFoldDB" id="F5IX24"/>
<dbReference type="PANTHER" id="PTHR35810">
    <property type="entry name" value="CYTOPLASMIC PROTEIN-RELATED"/>
    <property type="match status" value="1"/>
</dbReference>
<dbReference type="PANTHER" id="PTHR35810:SF1">
    <property type="entry name" value="CYTOPLASMIC PROTEIN"/>
    <property type="match status" value="1"/>
</dbReference>
<dbReference type="InterPro" id="IPR036390">
    <property type="entry name" value="WH_DNA-bd_sf"/>
</dbReference>
<organism evidence="1 2">
    <name type="scientific">Dysgonomonas gadei ATCC BAA-286</name>
    <dbReference type="NCBI Taxonomy" id="742766"/>
    <lineage>
        <taxon>Bacteria</taxon>
        <taxon>Pseudomonadati</taxon>
        <taxon>Bacteroidota</taxon>
        <taxon>Bacteroidia</taxon>
        <taxon>Bacteroidales</taxon>
        <taxon>Dysgonomonadaceae</taxon>
        <taxon>Dysgonomonas</taxon>
    </lineage>
</organism>
<dbReference type="RefSeq" id="WP_006799156.1">
    <property type="nucleotide sequence ID" value="NZ_GL891981.1"/>
</dbReference>
<keyword evidence="2" id="KW-1185">Reference proteome</keyword>
<comment type="caution">
    <text evidence="1">The sequence shown here is derived from an EMBL/GenBank/DDBJ whole genome shotgun (WGS) entry which is preliminary data.</text>
</comment>
<sequence>MKEEKREVIIMTDNGTVIVPGETKMSIAEIADLFGIYYRTAKRHIRAIEKAGIVRGDDSMDCVVEGRNTFPEYYGLEMIIALAFRIQSRNVEMFRKWLVKRMLKSDIMTRLVLPLQNVLLN</sequence>
<proteinExistence type="predicted"/>